<feature type="compositionally biased region" description="Polar residues" evidence="1">
    <location>
        <begin position="193"/>
        <end position="207"/>
    </location>
</feature>
<keyword evidence="4" id="KW-1185">Reference proteome</keyword>
<dbReference type="SUPFAM" id="SSF50729">
    <property type="entry name" value="PH domain-like"/>
    <property type="match status" value="1"/>
</dbReference>
<dbReference type="InterPro" id="IPR011993">
    <property type="entry name" value="PH-like_dom_sf"/>
</dbReference>
<dbReference type="SMART" id="SM00233">
    <property type="entry name" value="PH"/>
    <property type="match status" value="1"/>
</dbReference>
<protein>
    <recommendedName>
        <fullName evidence="2">PH domain-containing protein</fullName>
    </recommendedName>
</protein>
<accession>A0A8S3YYY0</accession>
<dbReference type="CDD" id="cd00821">
    <property type="entry name" value="PH"/>
    <property type="match status" value="1"/>
</dbReference>
<evidence type="ECO:0000259" key="2">
    <source>
        <dbReference type="PROSITE" id="PS50003"/>
    </source>
</evidence>
<evidence type="ECO:0000256" key="1">
    <source>
        <dbReference type="SAM" id="MobiDB-lite"/>
    </source>
</evidence>
<dbReference type="Gene3D" id="2.30.29.30">
    <property type="entry name" value="Pleckstrin-homology domain (PH domain)/Phosphotyrosine-binding domain (PTB)"/>
    <property type="match status" value="1"/>
</dbReference>
<dbReference type="OrthoDB" id="6072805at2759"/>
<dbReference type="Pfam" id="PF00169">
    <property type="entry name" value="PH"/>
    <property type="match status" value="1"/>
</dbReference>
<dbReference type="InterPro" id="IPR001849">
    <property type="entry name" value="PH_domain"/>
</dbReference>
<feature type="region of interest" description="Disordered" evidence="1">
    <location>
        <begin position="188"/>
        <end position="207"/>
    </location>
</feature>
<comment type="caution">
    <text evidence="3">The sequence shown here is derived from an EMBL/GenBank/DDBJ whole genome shotgun (WGS) entry which is preliminary data.</text>
</comment>
<dbReference type="Proteomes" id="UP000678393">
    <property type="component" value="Unassembled WGS sequence"/>
</dbReference>
<reference evidence="3" key="1">
    <citation type="submission" date="2021-04" db="EMBL/GenBank/DDBJ databases">
        <authorList>
            <consortium name="Molecular Ecology Group"/>
        </authorList>
    </citation>
    <scope>NUCLEOTIDE SEQUENCE</scope>
</reference>
<evidence type="ECO:0000313" key="4">
    <source>
        <dbReference type="Proteomes" id="UP000678393"/>
    </source>
</evidence>
<sequence>MADNDSGHLYYGPRDSYMCVSAEMQGFLEKKGVLGNRSKFWCSIQQSTLYMQKSNGQQKSPRQGDIVKTIDLKDCHQVRKVTAEITGTHFEICQKKKTHVFICPASENCTMWVKALQAAMALKDAGQLDSDLAAESQNISHVYESYGEILRDSKVDAVSCKLAEYSEPSDAKKASKVVNNNSEYWEIGHASGSLDNPQTTTQSISDQCNRQNLSQQTFTDAKSEASQGECEQEIYSDGLSLAAEVKKTMLMTCRVNAELNPGNSVVRRCSESSGGVYSDAYSTANVLQPPSVTARDDILKPSDTVDFKVTVTSDEDENPFNALLDSLSGRDSPIPDFVHPLTEEDIKPVEDLQEFLHRNPELCQVGYVLLPREDPVNSLKSYLKTLTIAETGH</sequence>
<name>A0A8S3YYY0_9EUPU</name>
<proteinExistence type="predicted"/>
<dbReference type="AlphaFoldDB" id="A0A8S3YYY0"/>
<organism evidence="3 4">
    <name type="scientific">Candidula unifasciata</name>
    <dbReference type="NCBI Taxonomy" id="100452"/>
    <lineage>
        <taxon>Eukaryota</taxon>
        <taxon>Metazoa</taxon>
        <taxon>Spiralia</taxon>
        <taxon>Lophotrochozoa</taxon>
        <taxon>Mollusca</taxon>
        <taxon>Gastropoda</taxon>
        <taxon>Heterobranchia</taxon>
        <taxon>Euthyneura</taxon>
        <taxon>Panpulmonata</taxon>
        <taxon>Eupulmonata</taxon>
        <taxon>Stylommatophora</taxon>
        <taxon>Helicina</taxon>
        <taxon>Helicoidea</taxon>
        <taxon>Geomitridae</taxon>
        <taxon>Candidula</taxon>
    </lineage>
</organism>
<evidence type="ECO:0000313" key="3">
    <source>
        <dbReference type="EMBL" id="CAG5122393.1"/>
    </source>
</evidence>
<dbReference type="PROSITE" id="PS50003">
    <property type="entry name" value="PH_DOMAIN"/>
    <property type="match status" value="1"/>
</dbReference>
<dbReference type="EMBL" id="CAJHNH020001280">
    <property type="protein sequence ID" value="CAG5122393.1"/>
    <property type="molecule type" value="Genomic_DNA"/>
</dbReference>
<gene>
    <name evidence="3" type="ORF">CUNI_LOCUS7951</name>
</gene>
<feature type="domain" description="PH" evidence="2">
    <location>
        <begin position="21"/>
        <end position="121"/>
    </location>
</feature>